<evidence type="ECO:0000256" key="8">
    <source>
        <dbReference type="ARBA" id="ARBA00022741"/>
    </source>
</evidence>
<dbReference type="PRINTS" id="PR00943">
    <property type="entry name" value="CUATPASE"/>
</dbReference>
<evidence type="ECO:0000256" key="12">
    <source>
        <dbReference type="ARBA" id="ARBA00022989"/>
    </source>
</evidence>
<proteinExistence type="inferred from homology"/>
<dbReference type="InterPro" id="IPR017969">
    <property type="entry name" value="Heavy-metal-associated_CS"/>
</dbReference>
<dbReference type="GO" id="GO:0043682">
    <property type="term" value="F:P-type divalent copper transporter activity"/>
    <property type="evidence" value="ECO:0007669"/>
    <property type="project" value="TreeGrafter"/>
</dbReference>
<evidence type="ECO:0000256" key="10">
    <source>
        <dbReference type="ARBA" id="ARBA00022840"/>
    </source>
</evidence>
<comment type="caution">
    <text evidence="19">The sequence shown here is derived from an EMBL/GenBank/DDBJ whole genome shotgun (WGS) entry which is preliminary data.</text>
</comment>
<dbReference type="RefSeq" id="WP_135978737.1">
    <property type="nucleotide sequence ID" value="NZ_BQKC01000001.1"/>
</dbReference>
<comment type="similarity">
    <text evidence="2 17">Belongs to the cation transport ATPase (P-type) (TC 3.A.3) family. Type IB subfamily.</text>
</comment>
<dbReference type="InterPro" id="IPR018303">
    <property type="entry name" value="ATPase_P-typ_P_site"/>
</dbReference>
<dbReference type="SUPFAM" id="SSF81665">
    <property type="entry name" value="Calcium ATPase, transmembrane domain M"/>
    <property type="match status" value="1"/>
</dbReference>
<dbReference type="InterPro" id="IPR001757">
    <property type="entry name" value="P_typ_ATPase"/>
</dbReference>
<feature type="transmembrane region" description="Helical" evidence="17">
    <location>
        <begin position="715"/>
        <end position="734"/>
    </location>
</feature>
<feature type="transmembrane region" description="Helical" evidence="17">
    <location>
        <begin position="177"/>
        <end position="199"/>
    </location>
</feature>
<keyword evidence="5 17" id="KW-1003">Cell membrane</keyword>
<feature type="transmembrane region" description="Helical" evidence="17">
    <location>
        <begin position="398"/>
        <end position="418"/>
    </location>
</feature>
<dbReference type="InterPro" id="IPR023214">
    <property type="entry name" value="HAD_sf"/>
</dbReference>
<dbReference type="PANTHER" id="PTHR43520:SF8">
    <property type="entry name" value="P-TYPE CU(+) TRANSPORTER"/>
    <property type="match status" value="1"/>
</dbReference>
<evidence type="ECO:0000256" key="15">
    <source>
        <dbReference type="ARBA" id="ARBA00023136"/>
    </source>
</evidence>
<dbReference type="InterPro" id="IPR036163">
    <property type="entry name" value="HMA_dom_sf"/>
</dbReference>
<comment type="catalytic activity">
    <reaction evidence="16">
        <text>Cu(+)(in) + ATP + H2O = Cu(+)(out) + ADP + phosphate + H(+)</text>
        <dbReference type="Rhea" id="RHEA:25792"/>
        <dbReference type="ChEBI" id="CHEBI:15377"/>
        <dbReference type="ChEBI" id="CHEBI:15378"/>
        <dbReference type="ChEBI" id="CHEBI:30616"/>
        <dbReference type="ChEBI" id="CHEBI:43474"/>
        <dbReference type="ChEBI" id="CHEBI:49552"/>
        <dbReference type="ChEBI" id="CHEBI:456216"/>
        <dbReference type="EC" id="7.2.2.8"/>
    </reaction>
</comment>
<keyword evidence="14" id="KW-0406">Ion transport</keyword>
<dbReference type="PROSITE" id="PS01229">
    <property type="entry name" value="COF_2"/>
    <property type="match status" value="1"/>
</dbReference>
<evidence type="ECO:0000256" key="13">
    <source>
        <dbReference type="ARBA" id="ARBA00023008"/>
    </source>
</evidence>
<keyword evidence="13" id="KW-0186">Copper</keyword>
<keyword evidence="9" id="KW-0187">Copper transport</keyword>
<dbReference type="InterPro" id="IPR036412">
    <property type="entry name" value="HAD-like_sf"/>
</dbReference>
<organism evidence="19 20">
    <name type="scientific">Granulimonas faecalis</name>
    <dbReference type="NCBI Taxonomy" id="2894155"/>
    <lineage>
        <taxon>Bacteria</taxon>
        <taxon>Bacillati</taxon>
        <taxon>Actinomycetota</taxon>
        <taxon>Coriobacteriia</taxon>
        <taxon>Coriobacteriales</taxon>
        <taxon>Kribbibacteriaceae</taxon>
        <taxon>Granulimonas</taxon>
    </lineage>
</organism>
<keyword evidence="15 17" id="KW-0472">Membrane</keyword>
<dbReference type="InterPro" id="IPR023299">
    <property type="entry name" value="ATPase_P-typ_cyto_dom_N"/>
</dbReference>
<dbReference type="GO" id="GO:0140581">
    <property type="term" value="F:P-type monovalent copper transporter activity"/>
    <property type="evidence" value="ECO:0007669"/>
    <property type="project" value="UniProtKB-EC"/>
</dbReference>
<evidence type="ECO:0000256" key="7">
    <source>
        <dbReference type="ARBA" id="ARBA00022723"/>
    </source>
</evidence>
<evidence type="ECO:0000256" key="5">
    <source>
        <dbReference type="ARBA" id="ARBA00022475"/>
    </source>
</evidence>
<keyword evidence="7 17" id="KW-0479">Metal-binding</keyword>
<dbReference type="EC" id="7.2.2.8" evidence="3"/>
<dbReference type="EMBL" id="BQKC01000001">
    <property type="protein sequence ID" value="GJM55779.1"/>
    <property type="molecule type" value="Genomic_DNA"/>
</dbReference>
<dbReference type="Pfam" id="PF00702">
    <property type="entry name" value="Hydrolase"/>
    <property type="match status" value="1"/>
</dbReference>
<dbReference type="NCBIfam" id="TIGR01494">
    <property type="entry name" value="ATPase_P-type"/>
    <property type="match status" value="2"/>
</dbReference>
<dbReference type="InterPro" id="IPR059000">
    <property type="entry name" value="ATPase_P-type_domA"/>
</dbReference>
<keyword evidence="10 17" id="KW-0067">ATP-binding</keyword>
<keyword evidence="8 17" id="KW-0547">Nucleotide-binding</keyword>
<evidence type="ECO:0000256" key="3">
    <source>
        <dbReference type="ARBA" id="ARBA00012517"/>
    </source>
</evidence>
<comment type="subcellular location">
    <subcellularLocation>
        <location evidence="1">Cell membrane</location>
        <topology evidence="1">Multi-pass membrane protein</topology>
    </subcellularLocation>
</comment>
<feature type="domain" description="HMA" evidence="18">
    <location>
        <begin position="7"/>
        <end position="73"/>
    </location>
</feature>
<dbReference type="PRINTS" id="PR00119">
    <property type="entry name" value="CATATPASE"/>
</dbReference>
<dbReference type="PRINTS" id="PR00942">
    <property type="entry name" value="CUATPASEI"/>
</dbReference>
<evidence type="ECO:0000256" key="17">
    <source>
        <dbReference type="RuleBase" id="RU362081"/>
    </source>
</evidence>
<keyword evidence="12 17" id="KW-1133">Transmembrane helix</keyword>
<keyword evidence="4" id="KW-0813">Transport</keyword>
<evidence type="ECO:0000256" key="4">
    <source>
        <dbReference type="ARBA" id="ARBA00022448"/>
    </source>
</evidence>
<dbReference type="SUPFAM" id="SSF81653">
    <property type="entry name" value="Calcium ATPase, transduction domain A"/>
    <property type="match status" value="1"/>
</dbReference>
<dbReference type="AlphaFoldDB" id="A0AAV5B4W6"/>
<dbReference type="InterPro" id="IPR006121">
    <property type="entry name" value="HMA_dom"/>
</dbReference>
<feature type="transmembrane region" description="Helical" evidence="17">
    <location>
        <begin position="361"/>
        <end position="386"/>
    </location>
</feature>
<dbReference type="Proteomes" id="UP001055025">
    <property type="component" value="Unassembled WGS sequence"/>
</dbReference>
<dbReference type="PROSITE" id="PS01047">
    <property type="entry name" value="HMA_1"/>
    <property type="match status" value="1"/>
</dbReference>
<dbReference type="GO" id="GO:0016887">
    <property type="term" value="F:ATP hydrolysis activity"/>
    <property type="evidence" value="ECO:0007669"/>
    <property type="project" value="InterPro"/>
</dbReference>
<evidence type="ECO:0000256" key="2">
    <source>
        <dbReference type="ARBA" id="ARBA00006024"/>
    </source>
</evidence>
<evidence type="ECO:0000256" key="14">
    <source>
        <dbReference type="ARBA" id="ARBA00023065"/>
    </source>
</evidence>
<keyword evidence="20" id="KW-1185">Reference proteome</keyword>
<gene>
    <name evidence="19" type="primary">copA</name>
    <name evidence="19" type="ORF">ATOP_14340</name>
</gene>
<dbReference type="Pfam" id="PF00403">
    <property type="entry name" value="HMA"/>
    <property type="match status" value="1"/>
</dbReference>
<evidence type="ECO:0000256" key="11">
    <source>
        <dbReference type="ARBA" id="ARBA00022967"/>
    </source>
</evidence>
<reference evidence="19" key="1">
    <citation type="journal article" date="2022" name="Int. J. Syst. Evol. Microbiol.">
        <title>Granulimonas faecalis gen. nov., sp. nov., and Leptogranulimonas caecicola gen. nov., sp. nov., novel lactate-producing Atopobiaceae bacteria isolated from mouse intestines, and an emended description of the family Atopobiaceae.</title>
        <authorList>
            <person name="Morinaga K."/>
            <person name="Kusada H."/>
            <person name="Sakamoto S."/>
            <person name="Murakami T."/>
            <person name="Toyoda A."/>
            <person name="Mori H."/>
            <person name="Meng X.Y."/>
            <person name="Takashino M."/>
            <person name="Murotomi K."/>
            <person name="Tamaki H."/>
        </authorList>
    </citation>
    <scope>NUCLEOTIDE SEQUENCE</scope>
    <source>
        <strain evidence="19">OPF53</strain>
    </source>
</reference>
<dbReference type="GO" id="GO:0055070">
    <property type="term" value="P:copper ion homeostasis"/>
    <property type="evidence" value="ECO:0007669"/>
    <property type="project" value="TreeGrafter"/>
</dbReference>
<evidence type="ECO:0000256" key="16">
    <source>
        <dbReference type="ARBA" id="ARBA00049289"/>
    </source>
</evidence>
<dbReference type="Gene3D" id="3.30.70.100">
    <property type="match status" value="1"/>
</dbReference>
<dbReference type="GO" id="GO:0005524">
    <property type="term" value="F:ATP binding"/>
    <property type="evidence" value="ECO:0007669"/>
    <property type="project" value="UniProtKB-UniRule"/>
</dbReference>
<evidence type="ECO:0000256" key="6">
    <source>
        <dbReference type="ARBA" id="ARBA00022692"/>
    </source>
</evidence>
<dbReference type="Gene3D" id="2.70.150.10">
    <property type="entry name" value="Calcium-transporting ATPase, cytoplasmic transduction domain A"/>
    <property type="match status" value="1"/>
</dbReference>
<dbReference type="Gene3D" id="3.40.1110.10">
    <property type="entry name" value="Calcium-transporting ATPase, cytoplasmic domain N"/>
    <property type="match status" value="1"/>
</dbReference>
<dbReference type="InterPro" id="IPR023298">
    <property type="entry name" value="ATPase_P-typ_TM_dom_sf"/>
</dbReference>
<dbReference type="GO" id="GO:0005886">
    <property type="term" value="C:plasma membrane"/>
    <property type="evidence" value="ECO:0007669"/>
    <property type="project" value="UniProtKB-SubCell"/>
</dbReference>
<dbReference type="NCBIfam" id="TIGR01525">
    <property type="entry name" value="ATPase-IB_hvy"/>
    <property type="match status" value="1"/>
</dbReference>
<evidence type="ECO:0000313" key="20">
    <source>
        <dbReference type="Proteomes" id="UP001055025"/>
    </source>
</evidence>
<dbReference type="PROSITE" id="PS00154">
    <property type="entry name" value="ATPASE_E1_E2"/>
    <property type="match status" value="1"/>
</dbReference>
<name>A0AAV5B4W6_9ACTN</name>
<dbReference type="CDD" id="cd02094">
    <property type="entry name" value="P-type_ATPase_Cu-like"/>
    <property type="match status" value="1"/>
</dbReference>
<dbReference type="PANTHER" id="PTHR43520">
    <property type="entry name" value="ATP7, ISOFORM B"/>
    <property type="match status" value="1"/>
</dbReference>
<keyword evidence="11" id="KW-1278">Translocase</keyword>
<feature type="transmembrane region" description="Helical" evidence="17">
    <location>
        <begin position="205"/>
        <end position="224"/>
    </location>
</feature>
<dbReference type="CDD" id="cd00371">
    <property type="entry name" value="HMA"/>
    <property type="match status" value="1"/>
</dbReference>
<evidence type="ECO:0000256" key="9">
    <source>
        <dbReference type="ARBA" id="ARBA00022796"/>
    </source>
</evidence>
<feature type="transmembrane region" description="Helical" evidence="17">
    <location>
        <begin position="740"/>
        <end position="757"/>
    </location>
</feature>
<dbReference type="Pfam" id="PF00122">
    <property type="entry name" value="E1-E2_ATPase"/>
    <property type="match status" value="1"/>
</dbReference>
<protein>
    <recommendedName>
        <fullName evidence="3">P-type Cu(+) transporter</fullName>
        <ecNumber evidence="3">7.2.2.8</ecNumber>
    </recommendedName>
</protein>
<dbReference type="Gene3D" id="3.40.50.1000">
    <property type="entry name" value="HAD superfamily/HAD-like"/>
    <property type="match status" value="1"/>
</dbReference>
<dbReference type="FunFam" id="2.70.150.10:FF:000020">
    <property type="entry name" value="Copper-exporting P-type ATPase A"/>
    <property type="match status" value="1"/>
</dbReference>
<evidence type="ECO:0000313" key="19">
    <source>
        <dbReference type="EMBL" id="GJM55779.1"/>
    </source>
</evidence>
<evidence type="ECO:0000256" key="1">
    <source>
        <dbReference type="ARBA" id="ARBA00004651"/>
    </source>
</evidence>
<evidence type="ECO:0000259" key="18">
    <source>
        <dbReference type="PROSITE" id="PS50846"/>
    </source>
</evidence>
<dbReference type="PROSITE" id="PS50846">
    <property type="entry name" value="HMA_2"/>
    <property type="match status" value="1"/>
</dbReference>
<dbReference type="GO" id="GO:0005507">
    <property type="term" value="F:copper ion binding"/>
    <property type="evidence" value="ECO:0007669"/>
    <property type="project" value="TreeGrafter"/>
</dbReference>
<keyword evidence="6 17" id="KW-0812">Transmembrane</keyword>
<sequence>MSTATERTARLAIDGMTCASCSSIIERTLGRMDGVESMAVNLAANSGTVTYDPGAVSLDAVLETIDGLGFSAEVVPDESRAAFDEGRRAKEAATERRDLAMFVVSLVLTVVILVISMTPLGMSAAMAASGALWGEASHGRAMELMNVACFVLCIPVQFVCGARYYKGAWGALKARAGNMDTLVAVGTTVAFAYATYLTFGPRATSGVMAPFETSAMLITFVMLGKMLEHRAKGRAGAAVEELMSLTPAVAWVRRGDSLVEVPQGELAVGDVCAVRPGERVPADGRVVSGHSSVDESMLTGEPLSQEKSAGDEVTGGTVNGTGVFEFEVTAAGSDTVLAHIVGLVEAAQGSKPPIQRLADRISAVFVPAVLSVALATFVVWLVVAAVGGTLDAAGFERALMVGVSVVVVACPCALGLATPTAIMVGTGRGAEEGILIKDGQALEGAGSLTCVVFDKTGTLTEGSPQVTEVLCADGTGRGDALALAAGLERGSEHPLARAVLAAAEEEGAAPVAVDGFEAVPGHGVVGAVAGPDGSPVEVGFGNGRLVARLTGSGVPAWAEGSAPGATDMYLVRGGTVVARVRAADEPKPTAAEGVAALEALGLRVMLLSGDGRAAAEGVASLVGIGPDNVVAEVLPGDKAEVVEGLRASGEKVCMVGDGINDTPALATADIGIAMGAGSDAALEVGQVVLMHDDVRDVARAVSLSRATMRKIRQNFAWALGYNCLLIPLACLGIIAPEVSGAAMALSSVSVVSNSLLLKRWRG</sequence>
<dbReference type="FunFam" id="3.30.70.100:FF:000005">
    <property type="entry name" value="Copper-exporting P-type ATPase A"/>
    <property type="match status" value="1"/>
</dbReference>
<accession>A0AAV5B4W6</accession>
<feature type="transmembrane region" description="Helical" evidence="17">
    <location>
        <begin position="144"/>
        <end position="165"/>
    </location>
</feature>
<dbReference type="InterPro" id="IPR008250">
    <property type="entry name" value="ATPase_P-typ_transduc_dom_A_sf"/>
</dbReference>
<dbReference type="InterPro" id="IPR027256">
    <property type="entry name" value="P-typ_ATPase_IB"/>
</dbReference>
<dbReference type="SUPFAM" id="SSF56784">
    <property type="entry name" value="HAD-like"/>
    <property type="match status" value="1"/>
</dbReference>
<feature type="transmembrane region" description="Helical" evidence="17">
    <location>
        <begin position="99"/>
        <end position="124"/>
    </location>
</feature>
<dbReference type="SUPFAM" id="SSF55008">
    <property type="entry name" value="HMA, heavy metal-associated domain"/>
    <property type="match status" value="1"/>
</dbReference>